<evidence type="ECO:0000313" key="2">
    <source>
        <dbReference type="Proteomes" id="UP000789920"/>
    </source>
</evidence>
<feature type="non-terminal residue" evidence="1">
    <location>
        <position position="1"/>
    </location>
</feature>
<sequence>LCKCDTTIKPSHTSSYHQKFFSLIFDSNIASTDQQLFLQSYVQLRSYNCNFNTIFNFSFCPAYYSHYDCKKNYKGE</sequence>
<dbReference type="Proteomes" id="UP000789920">
    <property type="component" value="Unassembled WGS sequence"/>
</dbReference>
<accession>A0ACA9Q7T8</accession>
<organism evidence="1 2">
    <name type="scientific">Racocetra persica</name>
    <dbReference type="NCBI Taxonomy" id="160502"/>
    <lineage>
        <taxon>Eukaryota</taxon>
        <taxon>Fungi</taxon>
        <taxon>Fungi incertae sedis</taxon>
        <taxon>Mucoromycota</taxon>
        <taxon>Glomeromycotina</taxon>
        <taxon>Glomeromycetes</taxon>
        <taxon>Diversisporales</taxon>
        <taxon>Gigasporaceae</taxon>
        <taxon>Racocetra</taxon>
    </lineage>
</organism>
<keyword evidence="2" id="KW-1185">Reference proteome</keyword>
<feature type="non-terminal residue" evidence="1">
    <location>
        <position position="76"/>
    </location>
</feature>
<dbReference type="EMBL" id="CAJVQC010028959">
    <property type="protein sequence ID" value="CAG8741241.1"/>
    <property type="molecule type" value="Genomic_DNA"/>
</dbReference>
<reference evidence="1" key="1">
    <citation type="submission" date="2021-06" db="EMBL/GenBank/DDBJ databases">
        <authorList>
            <person name="Kallberg Y."/>
            <person name="Tangrot J."/>
            <person name="Rosling A."/>
        </authorList>
    </citation>
    <scope>NUCLEOTIDE SEQUENCE</scope>
    <source>
        <strain evidence="1">MA461A</strain>
    </source>
</reference>
<proteinExistence type="predicted"/>
<gene>
    <name evidence="1" type="ORF">RPERSI_LOCUS13178</name>
</gene>
<comment type="caution">
    <text evidence="1">The sequence shown here is derived from an EMBL/GenBank/DDBJ whole genome shotgun (WGS) entry which is preliminary data.</text>
</comment>
<evidence type="ECO:0000313" key="1">
    <source>
        <dbReference type="EMBL" id="CAG8741241.1"/>
    </source>
</evidence>
<name>A0ACA9Q7T8_9GLOM</name>
<protein>
    <submittedName>
        <fullName evidence="1">22522_t:CDS:1</fullName>
    </submittedName>
</protein>